<evidence type="ECO:0000313" key="1">
    <source>
        <dbReference type="EMBL" id="ABP45705.1"/>
    </source>
</evidence>
<dbReference type="STRING" id="350054.Mflv_3228"/>
<organism evidence="1">
    <name type="scientific">Mycolicibacterium gilvum (strain PYR-GCK)</name>
    <name type="common">Mycobacterium gilvum (strain PYR-GCK)</name>
    <dbReference type="NCBI Taxonomy" id="350054"/>
    <lineage>
        <taxon>Bacteria</taxon>
        <taxon>Bacillati</taxon>
        <taxon>Actinomycetota</taxon>
        <taxon>Actinomycetes</taxon>
        <taxon>Mycobacteriales</taxon>
        <taxon>Mycobacteriaceae</taxon>
        <taxon>Mycolicibacterium</taxon>
    </lineage>
</organism>
<accession>A4TAQ8</accession>
<dbReference type="KEGG" id="mgi:Mflv_3228"/>
<dbReference type="EMBL" id="CP000656">
    <property type="protein sequence ID" value="ABP45705.1"/>
    <property type="molecule type" value="Genomic_DNA"/>
</dbReference>
<dbReference type="AlphaFoldDB" id="A4TAQ8"/>
<dbReference type="HOGENOM" id="CLU_3082025_0_0_11"/>
<reference evidence="1" key="2">
    <citation type="journal article" date="2013" name="PLoS ONE">
        <title>A Gene Expression Study of the Activities of Aromatic Ring-Cleavage Dioxygenases in Mycobacterium gilvum PYR-GCK to Changes in Salinity and pH during Pyrene Degradation.</title>
        <authorList>
            <person name="Badejo A.C."/>
            <person name="Badejo A.O."/>
            <person name="Shin K.H."/>
            <person name="Chai Y.G."/>
        </authorList>
    </citation>
    <scope>NUCLEOTIDE SEQUENCE [LARGE SCALE GENOMIC DNA]</scope>
    <source>
        <strain evidence="1">PYR-GCK</strain>
    </source>
</reference>
<name>A4TAQ8_MYCGI</name>
<reference evidence="1" key="1">
    <citation type="submission" date="2007-04" db="EMBL/GenBank/DDBJ databases">
        <authorList>
            <consortium name="US DOE Joint Genome Institute"/>
            <person name="Copeland A."/>
            <person name="Lucas S."/>
            <person name="Lapidus A."/>
            <person name="Barry K."/>
            <person name="Detter J.C."/>
            <person name="Glavina del Rio T."/>
            <person name="Hammon N."/>
            <person name="Israni S."/>
            <person name="Dalin E."/>
            <person name="Tice H."/>
            <person name="Pitluck S."/>
            <person name="Chain P."/>
            <person name="Malfatti S."/>
            <person name="Shin M."/>
            <person name="Vergez L."/>
            <person name="Schmutz J."/>
            <person name="Larimer F."/>
            <person name="Land M."/>
            <person name="Hauser L."/>
            <person name="Kyrpides N."/>
            <person name="Mikhailova N."/>
            <person name="Miller C."/>
            <person name="Richardson P."/>
        </authorList>
    </citation>
    <scope>NUCLEOTIDE SEQUENCE</scope>
    <source>
        <strain evidence="1">PYR-GCK</strain>
    </source>
</reference>
<proteinExistence type="predicted"/>
<protein>
    <submittedName>
        <fullName evidence="1">Uncharacterized protein</fullName>
    </submittedName>
</protein>
<sequence length="52" mass="6325">MGLPTLFPHGRETELAWYRKIDEGPWDGLVTYERLLYPHSWQWSRNSPPRQR</sequence>
<gene>
    <name evidence="1" type="ordered locus">Mflv_3228</name>
</gene>